<evidence type="ECO:0000256" key="5">
    <source>
        <dbReference type="ARBA" id="ARBA00023242"/>
    </source>
</evidence>
<keyword evidence="2" id="KW-0479">Metal-binding</keyword>
<comment type="caution">
    <text evidence="8">The sequence shown here is derived from an EMBL/GenBank/DDBJ whole genome shotgun (WGS) entry which is preliminary data.</text>
</comment>
<gene>
    <name evidence="8" type="ORF">CVLEPA_LOCUS5120</name>
</gene>
<dbReference type="Gene3D" id="3.10.20.90">
    <property type="entry name" value="Phosphatidylinositol 3-kinase Catalytic Subunit, Chain A, domain 1"/>
    <property type="match status" value="1"/>
</dbReference>
<feature type="domain" description="RING-type" evidence="7">
    <location>
        <begin position="20"/>
        <end position="60"/>
    </location>
</feature>
<evidence type="ECO:0000313" key="8">
    <source>
        <dbReference type="EMBL" id="CAK8675554.1"/>
    </source>
</evidence>
<dbReference type="InterPro" id="IPR001841">
    <property type="entry name" value="Znf_RING"/>
</dbReference>
<dbReference type="InterPro" id="IPR032443">
    <property type="entry name" value="RAWUL"/>
</dbReference>
<dbReference type="PANTHER" id="PTHR45893">
    <property type="entry name" value="POLYCOMB GROUP RING FINGER PROTEIN"/>
    <property type="match status" value="1"/>
</dbReference>
<dbReference type="Proteomes" id="UP001642483">
    <property type="component" value="Unassembled WGS sequence"/>
</dbReference>
<keyword evidence="4" id="KW-0862">Zinc</keyword>
<evidence type="ECO:0000256" key="3">
    <source>
        <dbReference type="ARBA" id="ARBA00022771"/>
    </source>
</evidence>
<dbReference type="Gene3D" id="3.30.40.10">
    <property type="entry name" value="Zinc/RING finger domain, C3HC4 (zinc finger)"/>
    <property type="match status" value="1"/>
</dbReference>
<dbReference type="PROSITE" id="PS50089">
    <property type="entry name" value="ZF_RING_2"/>
    <property type="match status" value="1"/>
</dbReference>
<dbReference type="InterPro" id="IPR013083">
    <property type="entry name" value="Znf_RING/FYVE/PHD"/>
</dbReference>
<protein>
    <recommendedName>
        <fullName evidence="7">RING-type domain-containing protein</fullName>
    </recommendedName>
</protein>
<name>A0ABP0F759_CLALP</name>
<evidence type="ECO:0000256" key="4">
    <source>
        <dbReference type="ARBA" id="ARBA00022833"/>
    </source>
</evidence>
<dbReference type="PROSITE" id="PS00518">
    <property type="entry name" value="ZF_RING_1"/>
    <property type="match status" value="1"/>
</dbReference>
<sequence>MELRRNHSIPLRKLNEHITCFICRGYLVDATTITECIHTFCRSCLVKHIEDDSTRCPKCNTVIHHSYPLQYIAHDRTMQDIVDKLVPTLKEREYKRRLKFCRENNLPLPVELDARKLKNAASPSKENGTSQNYHKYDEQIDIYLRSANSGMKHLKRPYLQCSVHVTIKILKKFIAKHLGMGVHHHGELDILCNNEILGKDHTLMFIIATRWRTKKPPILLEYRPRIKLL</sequence>
<dbReference type="SMART" id="SM00184">
    <property type="entry name" value="RING"/>
    <property type="match status" value="1"/>
</dbReference>
<evidence type="ECO:0000256" key="1">
    <source>
        <dbReference type="ARBA" id="ARBA00004123"/>
    </source>
</evidence>
<dbReference type="InterPro" id="IPR018957">
    <property type="entry name" value="Znf_C3HC4_RING-type"/>
</dbReference>
<dbReference type="Pfam" id="PF00097">
    <property type="entry name" value="zf-C3HC4"/>
    <property type="match status" value="1"/>
</dbReference>
<dbReference type="EMBL" id="CAWYQH010000024">
    <property type="protein sequence ID" value="CAK8675554.1"/>
    <property type="molecule type" value="Genomic_DNA"/>
</dbReference>
<evidence type="ECO:0000313" key="9">
    <source>
        <dbReference type="Proteomes" id="UP001642483"/>
    </source>
</evidence>
<organism evidence="8 9">
    <name type="scientific">Clavelina lepadiformis</name>
    <name type="common">Light-bulb sea squirt</name>
    <name type="synonym">Ascidia lepadiformis</name>
    <dbReference type="NCBI Taxonomy" id="159417"/>
    <lineage>
        <taxon>Eukaryota</taxon>
        <taxon>Metazoa</taxon>
        <taxon>Chordata</taxon>
        <taxon>Tunicata</taxon>
        <taxon>Ascidiacea</taxon>
        <taxon>Aplousobranchia</taxon>
        <taxon>Clavelinidae</taxon>
        <taxon>Clavelina</taxon>
    </lineage>
</organism>
<reference evidence="8 9" key="1">
    <citation type="submission" date="2024-02" db="EMBL/GenBank/DDBJ databases">
        <authorList>
            <person name="Daric V."/>
            <person name="Darras S."/>
        </authorList>
    </citation>
    <scope>NUCLEOTIDE SEQUENCE [LARGE SCALE GENOMIC DNA]</scope>
</reference>
<dbReference type="SUPFAM" id="SSF57850">
    <property type="entry name" value="RING/U-box"/>
    <property type="match status" value="1"/>
</dbReference>
<keyword evidence="9" id="KW-1185">Reference proteome</keyword>
<evidence type="ECO:0000259" key="7">
    <source>
        <dbReference type="PROSITE" id="PS50089"/>
    </source>
</evidence>
<dbReference type="InterPro" id="IPR051507">
    <property type="entry name" value="PcG_RING_finger"/>
</dbReference>
<evidence type="ECO:0000256" key="6">
    <source>
        <dbReference type="PROSITE-ProRule" id="PRU00175"/>
    </source>
</evidence>
<dbReference type="Pfam" id="PF16207">
    <property type="entry name" value="RAWUL"/>
    <property type="match status" value="1"/>
</dbReference>
<evidence type="ECO:0000256" key="2">
    <source>
        <dbReference type="ARBA" id="ARBA00022723"/>
    </source>
</evidence>
<keyword evidence="5" id="KW-0539">Nucleus</keyword>
<dbReference type="InterPro" id="IPR017907">
    <property type="entry name" value="Znf_RING_CS"/>
</dbReference>
<comment type="subcellular location">
    <subcellularLocation>
        <location evidence="1">Nucleus</location>
    </subcellularLocation>
</comment>
<accession>A0ABP0F759</accession>
<keyword evidence="3 6" id="KW-0863">Zinc-finger</keyword>
<proteinExistence type="predicted"/>